<feature type="region of interest" description="Disordered" evidence="8">
    <location>
        <begin position="313"/>
        <end position="396"/>
    </location>
</feature>
<dbReference type="FunFam" id="2.160.20.10:FF:000001">
    <property type="entry name" value="Pectinesterase"/>
    <property type="match status" value="1"/>
</dbReference>
<organism evidence="11 12">
    <name type="scientific">Ceratopteris richardii</name>
    <name type="common">Triangle waterfern</name>
    <dbReference type="NCBI Taxonomy" id="49495"/>
    <lineage>
        <taxon>Eukaryota</taxon>
        <taxon>Viridiplantae</taxon>
        <taxon>Streptophyta</taxon>
        <taxon>Embryophyta</taxon>
        <taxon>Tracheophyta</taxon>
        <taxon>Polypodiopsida</taxon>
        <taxon>Polypodiidae</taxon>
        <taxon>Polypodiales</taxon>
        <taxon>Pteridineae</taxon>
        <taxon>Pteridaceae</taxon>
        <taxon>Parkerioideae</taxon>
        <taxon>Ceratopteris</taxon>
    </lineage>
</organism>
<dbReference type="PANTHER" id="PTHR31707">
    <property type="entry name" value="PECTINESTERASE"/>
    <property type="match status" value="1"/>
</dbReference>
<evidence type="ECO:0000256" key="1">
    <source>
        <dbReference type="ARBA" id="ARBA00005184"/>
    </source>
</evidence>
<accession>A0A8T2SLC5</accession>
<evidence type="ECO:0000313" key="12">
    <source>
        <dbReference type="Proteomes" id="UP000825935"/>
    </source>
</evidence>
<keyword evidence="4 7" id="KW-0378">Hydrolase</keyword>
<keyword evidence="9" id="KW-0812">Transmembrane</keyword>
<feature type="compositionally biased region" description="Pro residues" evidence="8">
    <location>
        <begin position="318"/>
        <end position="382"/>
    </location>
</feature>
<dbReference type="AlphaFoldDB" id="A0A8T2SLC5"/>
<dbReference type="GO" id="GO:0045490">
    <property type="term" value="P:pectin catabolic process"/>
    <property type="evidence" value="ECO:0007669"/>
    <property type="project" value="UniProtKB-UniRule"/>
</dbReference>
<keyword evidence="9" id="KW-1133">Transmembrane helix</keyword>
<dbReference type="EMBL" id="CM035424">
    <property type="protein sequence ID" value="KAH7352639.1"/>
    <property type="molecule type" value="Genomic_DNA"/>
</dbReference>
<feature type="transmembrane region" description="Helical" evidence="9">
    <location>
        <begin position="53"/>
        <end position="75"/>
    </location>
</feature>
<evidence type="ECO:0000256" key="3">
    <source>
        <dbReference type="ARBA" id="ARBA00007786"/>
    </source>
</evidence>
<reference evidence="11" key="1">
    <citation type="submission" date="2021-08" db="EMBL/GenBank/DDBJ databases">
        <title>WGS assembly of Ceratopteris richardii.</title>
        <authorList>
            <person name="Marchant D.B."/>
            <person name="Chen G."/>
            <person name="Jenkins J."/>
            <person name="Shu S."/>
            <person name="Leebens-Mack J."/>
            <person name="Grimwood J."/>
            <person name="Schmutz J."/>
            <person name="Soltis P."/>
            <person name="Soltis D."/>
            <person name="Chen Z.-H."/>
        </authorList>
    </citation>
    <scope>NUCLEOTIDE SEQUENCE</scope>
    <source>
        <strain evidence="11">Whitten #5841</strain>
        <tissue evidence="11">Leaf</tissue>
    </source>
</reference>
<dbReference type="InterPro" id="IPR000070">
    <property type="entry name" value="Pectinesterase_cat"/>
</dbReference>
<dbReference type="Gene3D" id="2.160.20.10">
    <property type="entry name" value="Single-stranded right-handed beta-helix, Pectin lyase-like"/>
    <property type="match status" value="1"/>
</dbReference>
<dbReference type="SMART" id="SM00856">
    <property type="entry name" value="PMEI"/>
    <property type="match status" value="1"/>
</dbReference>
<feature type="domain" description="Pectinesterase inhibitor" evidence="10">
    <location>
        <begin position="92"/>
        <end position="248"/>
    </location>
</feature>
<comment type="caution">
    <text evidence="11">The sequence shown here is derived from an EMBL/GenBank/DDBJ whole genome shotgun (WGS) entry which is preliminary data.</text>
</comment>
<feature type="compositionally biased region" description="Low complexity" evidence="8">
    <location>
        <begin position="383"/>
        <end position="396"/>
    </location>
</feature>
<dbReference type="InterPro" id="IPR006501">
    <property type="entry name" value="Pectinesterase_inhib_dom"/>
</dbReference>
<dbReference type="PROSITE" id="PS00503">
    <property type="entry name" value="PECTINESTERASE_2"/>
    <property type="match status" value="1"/>
</dbReference>
<keyword evidence="12" id="KW-1185">Reference proteome</keyword>
<evidence type="ECO:0000256" key="8">
    <source>
        <dbReference type="SAM" id="MobiDB-lite"/>
    </source>
</evidence>
<dbReference type="PRINTS" id="PR01217">
    <property type="entry name" value="PRICHEXTENSN"/>
</dbReference>
<evidence type="ECO:0000256" key="7">
    <source>
        <dbReference type="RuleBase" id="RU000589"/>
    </source>
</evidence>
<evidence type="ECO:0000256" key="2">
    <source>
        <dbReference type="ARBA" id="ARBA00006027"/>
    </source>
</evidence>
<dbReference type="NCBIfam" id="TIGR01614">
    <property type="entry name" value="PME_inhib"/>
    <property type="match status" value="1"/>
</dbReference>
<dbReference type="GO" id="GO:0042545">
    <property type="term" value="P:cell wall modification"/>
    <property type="evidence" value="ECO:0007669"/>
    <property type="project" value="UniProtKB-UniRule"/>
</dbReference>
<dbReference type="GO" id="GO:0030599">
    <property type="term" value="F:pectinesterase activity"/>
    <property type="evidence" value="ECO:0007669"/>
    <property type="project" value="UniProtKB-UniRule"/>
</dbReference>
<keyword evidence="5 7" id="KW-0063">Aspartyl esterase</keyword>
<evidence type="ECO:0000259" key="10">
    <source>
        <dbReference type="SMART" id="SM00856"/>
    </source>
</evidence>
<gene>
    <name evidence="11" type="ORF">KP509_19G055400</name>
</gene>
<dbReference type="EC" id="3.1.1.11" evidence="7"/>
<dbReference type="InterPro" id="IPR033131">
    <property type="entry name" value="Pectinesterase_Asp_AS"/>
</dbReference>
<evidence type="ECO:0000256" key="9">
    <source>
        <dbReference type="SAM" id="Phobius"/>
    </source>
</evidence>
<proteinExistence type="inferred from homology"/>
<dbReference type="InterPro" id="IPR011050">
    <property type="entry name" value="Pectin_lyase_fold/virulence"/>
</dbReference>
<evidence type="ECO:0000256" key="4">
    <source>
        <dbReference type="ARBA" id="ARBA00022801"/>
    </source>
</evidence>
<dbReference type="InterPro" id="IPR035513">
    <property type="entry name" value="Invertase/methylesterase_inhib"/>
</dbReference>
<comment type="pathway">
    <text evidence="1 7">Glycan metabolism; pectin degradation; 2-dehydro-3-deoxy-D-gluconate from pectin: step 1/5.</text>
</comment>
<comment type="similarity">
    <text evidence="2">In the N-terminal section; belongs to the PMEI family.</text>
</comment>
<feature type="region of interest" description="Disordered" evidence="8">
    <location>
        <begin position="26"/>
        <end position="46"/>
    </location>
</feature>
<dbReference type="Proteomes" id="UP000825935">
    <property type="component" value="Chromosome 19"/>
</dbReference>
<dbReference type="SUPFAM" id="SSF51126">
    <property type="entry name" value="Pectin lyase-like"/>
    <property type="match status" value="1"/>
</dbReference>
<evidence type="ECO:0000256" key="5">
    <source>
        <dbReference type="ARBA" id="ARBA00023085"/>
    </source>
</evidence>
<feature type="active site" evidence="6">
    <location>
        <position position="548"/>
    </location>
</feature>
<protein>
    <recommendedName>
        <fullName evidence="7">Pectinesterase</fullName>
        <ecNumber evidence="7">3.1.1.11</ecNumber>
    </recommendedName>
</protein>
<dbReference type="OrthoDB" id="1546079at2759"/>
<dbReference type="InterPro" id="IPR012334">
    <property type="entry name" value="Pectin_lyas_fold"/>
</dbReference>
<keyword evidence="9" id="KW-0472">Membrane</keyword>
<evidence type="ECO:0000256" key="6">
    <source>
        <dbReference type="PROSITE-ProRule" id="PRU10040"/>
    </source>
</evidence>
<dbReference type="SUPFAM" id="SSF101148">
    <property type="entry name" value="Plant invertase/pectin methylesterase inhibitor"/>
    <property type="match status" value="1"/>
</dbReference>
<dbReference type="GO" id="GO:0004857">
    <property type="term" value="F:enzyme inhibitor activity"/>
    <property type="evidence" value="ECO:0007669"/>
    <property type="project" value="InterPro"/>
</dbReference>
<comment type="catalytic activity">
    <reaction evidence="7">
        <text>[(1-&gt;4)-alpha-D-galacturonosyl methyl ester](n) + n H2O = [(1-&gt;4)-alpha-D-galacturonosyl](n) + n methanol + n H(+)</text>
        <dbReference type="Rhea" id="RHEA:22380"/>
        <dbReference type="Rhea" id="RHEA-COMP:14570"/>
        <dbReference type="Rhea" id="RHEA-COMP:14573"/>
        <dbReference type="ChEBI" id="CHEBI:15377"/>
        <dbReference type="ChEBI" id="CHEBI:15378"/>
        <dbReference type="ChEBI" id="CHEBI:17790"/>
        <dbReference type="ChEBI" id="CHEBI:140522"/>
        <dbReference type="ChEBI" id="CHEBI:140523"/>
        <dbReference type="EC" id="3.1.1.11"/>
    </reaction>
</comment>
<evidence type="ECO:0000313" key="11">
    <source>
        <dbReference type="EMBL" id="KAH7352639.1"/>
    </source>
</evidence>
<comment type="similarity">
    <text evidence="3">In the C-terminal section; belongs to the pectinesterase family.</text>
</comment>
<dbReference type="Gene3D" id="1.20.140.40">
    <property type="entry name" value="Invertase/pectin methylesterase inhibitor family protein"/>
    <property type="match status" value="1"/>
</dbReference>
<dbReference type="Pfam" id="PF01095">
    <property type="entry name" value="Pectinesterase"/>
    <property type="match status" value="1"/>
</dbReference>
<dbReference type="Pfam" id="PF04043">
    <property type="entry name" value="PMEI"/>
    <property type="match status" value="1"/>
</dbReference>
<feature type="compositionally biased region" description="Basic and acidic residues" evidence="8">
    <location>
        <begin position="26"/>
        <end position="36"/>
    </location>
</feature>
<name>A0A8T2SLC5_CERRI</name>
<dbReference type="CDD" id="cd15798">
    <property type="entry name" value="PMEI-like_3"/>
    <property type="match status" value="1"/>
</dbReference>
<sequence length="711" mass="76566">MEMQKLPSLVNSFPRSSSSLRAYDKLHHGTPHRDFPTPEGDDGSGRKRRNRCALASVCCILAVVAAVTLGTVIAVRARNGHASSSSEQQQLIGTAAIAAACNATTYPDLCYQWLSSDPNAKDANPVKLVDLGIKVAFNHVDEASALALELFKNPNITNFTKQAIEDCLELMDLSHDQLNDSMHTLGSITFASLKPSLKQVKRSLSGTMGFHLACSEGLFDLKSNGSSLSVLVESQEKVSKAVIISLDLADTLFSTFGGDLSSWKDSLPKVHLRRLLSTMPINNSEQEFSAHDLSLDKDGFPEWLSADDRRILQATPPTTTPPVQPSSSPPVTHSPPQSPPATQSPPPQPPPATQSPPPQPAPATPLTPPVTTPSAAPKPPISSSPSTPSVPAPTGSAYDAIVAQDGSGNYKSVTEALNNVPKGRSSRYTIYIKKGEYNEYLNIPKGMNLLTLIGDGMGQTIITGDKSFSQGVTTYKTATVAISGPNFIARKITFRNTAGAENHQAVALRVNSDQAVFDSCSFEGYQDTLYALANRQFYTGCTISGTVDFIFGNAIAVFQDCNVLGRLPLQTQRNTFTAQGRKVSSDPSGYSFQKCTVGAAPDLQSPPYPIESYFGRPWKAYSRTVFMQCTIQQVINPAGWLPWDATNPFTDTLYYGEYQNTGAGADTSKRVAWKGVHPNMSPEEASAFTVNSFISGPSWIQEANVVFQPSL</sequence>